<name>A0A0X8JNJ3_9BACT</name>
<dbReference type="GO" id="GO:0051082">
    <property type="term" value="F:unfolded protein binding"/>
    <property type="evidence" value="ECO:0007669"/>
    <property type="project" value="InterPro"/>
</dbReference>
<dbReference type="GO" id="GO:0050821">
    <property type="term" value="P:protein stabilization"/>
    <property type="evidence" value="ECO:0007669"/>
    <property type="project" value="TreeGrafter"/>
</dbReference>
<sequence>MRSFILTCFLVLCLCAAASAETKIGFVDMQAVIAKSEPGLKAMEQLKSQFKGMKDNLDAQKKSLDSLREELQKQSMMLSQEAKLDKETQYKRKVRDFQDMGQNYQRKLQQAEQNLSKPIIEKLLTVVQDYGKKNGYTAIFDKQASGLVYQQDSVDLTNAIIAELNKAMRGK</sequence>
<dbReference type="STRING" id="888061.AXF15_01980"/>
<reference evidence="6" key="1">
    <citation type="submission" date="2016-02" db="EMBL/GenBank/DDBJ databases">
        <authorList>
            <person name="Holder M.E."/>
            <person name="Ajami N.J."/>
            <person name="Petrosino J.F."/>
        </authorList>
    </citation>
    <scope>NUCLEOTIDE SEQUENCE [LARGE SCALE GENOMIC DNA]</scope>
    <source>
        <strain evidence="6">DSM 12838</strain>
    </source>
</reference>
<dbReference type="Pfam" id="PF03938">
    <property type="entry name" value="OmpH"/>
    <property type="match status" value="1"/>
</dbReference>
<protein>
    <submittedName>
        <fullName evidence="5">Molecular chaperone Skp</fullName>
    </submittedName>
</protein>
<comment type="similarity">
    <text evidence="1">Belongs to the Skp family.</text>
</comment>
<dbReference type="KEGG" id="doa:AXF15_01980"/>
<evidence type="ECO:0000313" key="6">
    <source>
        <dbReference type="Proteomes" id="UP000063964"/>
    </source>
</evidence>
<dbReference type="RefSeq" id="WP_066602608.1">
    <property type="nucleotide sequence ID" value="NZ_CP014230.1"/>
</dbReference>
<dbReference type="SMART" id="SM00935">
    <property type="entry name" value="OmpH"/>
    <property type="match status" value="1"/>
</dbReference>
<organism evidence="5 6">
    <name type="scientific">Desulfomicrobium orale DSM 12838</name>
    <dbReference type="NCBI Taxonomy" id="888061"/>
    <lineage>
        <taxon>Bacteria</taxon>
        <taxon>Pseudomonadati</taxon>
        <taxon>Thermodesulfobacteriota</taxon>
        <taxon>Desulfovibrionia</taxon>
        <taxon>Desulfovibrionales</taxon>
        <taxon>Desulfomicrobiaceae</taxon>
        <taxon>Desulfomicrobium</taxon>
    </lineage>
</organism>
<accession>A0A0X8JNJ3</accession>
<keyword evidence="2 4" id="KW-0732">Signal</keyword>
<dbReference type="Gene3D" id="3.30.910.20">
    <property type="entry name" value="Skp domain"/>
    <property type="match status" value="1"/>
</dbReference>
<feature type="coiled-coil region" evidence="3">
    <location>
        <begin position="43"/>
        <end position="114"/>
    </location>
</feature>
<dbReference type="EMBL" id="CP014230">
    <property type="protein sequence ID" value="AMD92003.1"/>
    <property type="molecule type" value="Genomic_DNA"/>
</dbReference>
<dbReference type="OrthoDB" id="5432254at2"/>
<evidence type="ECO:0000256" key="1">
    <source>
        <dbReference type="ARBA" id="ARBA00009091"/>
    </source>
</evidence>
<dbReference type="Proteomes" id="UP000063964">
    <property type="component" value="Chromosome"/>
</dbReference>
<dbReference type="GO" id="GO:0005829">
    <property type="term" value="C:cytosol"/>
    <property type="evidence" value="ECO:0007669"/>
    <property type="project" value="TreeGrafter"/>
</dbReference>
<evidence type="ECO:0000256" key="3">
    <source>
        <dbReference type="SAM" id="Coils"/>
    </source>
</evidence>
<evidence type="ECO:0000313" key="5">
    <source>
        <dbReference type="EMBL" id="AMD92003.1"/>
    </source>
</evidence>
<proteinExistence type="inferred from homology"/>
<feature type="signal peptide" evidence="4">
    <location>
        <begin position="1"/>
        <end position="20"/>
    </location>
</feature>
<evidence type="ECO:0000256" key="4">
    <source>
        <dbReference type="SAM" id="SignalP"/>
    </source>
</evidence>
<dbReference type="AlphaFoldDB" id="A0A0X8JNJ3"/>
<dbReference type="SUPFAM" id="SSF111384">
    <property type="entry name" value="OmpH-like"/>
    <property type="match status" value="1"/>
</dbReference>
<keyword evidence="6" id="KW-1185">Reference proteome</keyword>
<gene>
    <name evidence="5" type="ORF">AXF15_01980</name>
</gene>
<dbReference type="InterPro" id="IPR024930">
    <property type="entry name" value="Skp_dom_sf"/>
</dbReference>
<evidence type="ECO:0000256" key="2">
    <source>
        <dbReference type="ARBA" id="ARBA00022729"/>
    </source>
</evidence>
<dbReference type="PANTHER" id="PTHR35089:SF1">
    <property type="entry name" value="CHAPERONE PROTEIN SKP"/>
    <property type="match status" value="1"/>
</dbReference>
<dbReference type="InterPro" id="IPR005632">
    <property type="entry name" value="Chaperone_Skp"/>
</dbReference>
<feature type="chain" id="PRO_5007067571" evidence="4">
    <location>
        <begin position="21"/>
        <end position="171"/>
    </location>
</feature>
<keyword evidence="3" id="KW-0175">Coiled coil</keyword>
<dbReference type="PANTHER" id="PTHR35089">
    <property type="entry name" value="CHAPERONE PROTEIN SKP"/>
    <property type="match status" value="1"/>
</dbReference>